<evidence type="ECO:0000256" key="1">
    <source>
        <dbReference type="ARBA" id="ARBA00022448"/>
    </source>
</evidence>
<keyword evidence="2" id="KW-0406">Ion transport</keyword>
<gene>
    <name evidence="3" type="ORF">CDAR_425681</name>
</gene>
<keyword evidence="1" id="KW-0813">Transport</keyword>
<reference evidence="3 4" key="1">
    <citation type="submission" date="2021-06" db="EMBL/GenBank/DDBJ databases">
        <title>Caerostris darwini draft genome.</title>
        <authorList>
            <person name="Kono N."/>
            <person name="Arakawa K."/>
        </authorList>
    </citation>
    <scope>NUCLEOTIDE SEQUENCE [LARGE SCALE GENOMIC DNA]</scope>
</reference>
<dbReference type="GO" id="GO:0005524">
    <property type="term" value="F:ATP binding"/>
    <property type="evidence" value="ECO:0007669"/>
    <property type="project" value="InterPro"/>
</dbReference>
<protein>
    <submittedName>
        <fullName evidence="3">Uncharacterized protein</fullName>
    </submittedName>
</protein>
<comment type="caution">
    <text evidence="3">The sequence shown here is derived from an EMBL/GenBank/DDBJ whole genome shotgun (WGS) entry which is preliminary data.</text>
</comment>
<dbReference type="Proteomes" id="UP001054837">
    <property type="component" value="Unassembled WGS sequence"/>
</dbReference>
<dbReference type="PROSITE" id="PS00152">
    <property type="entry name" value="ATPASE_ALPHA_BETA"/>
    <property type="match status" value="1"/>
</dbReference>
<evidence type="ECO:0000256" key="2">
    <source>
        <dbReference type="ARBA" id="ARBA00023065"/>
    </source>
</evidence>
<keyword evidence="4" id="KW-1185">Reference proteome</keyword>
<dbReference type="AlphaFoldDB" id="A0AAV4N226"/>
<sequence>MALQYLAVAGLLFRRVEKSLSSNSMRHVGDEFRIILDAHTSALPAVDFWVSFSLLPDIESVGELPNWN</sequence>
<organism evidence="3 4">
    <name type="scientific">Caerostris darwini</name>
    <dbReference type="NCBI Taxonomy" id="1538125"/>
    <lineage>
        <taxon>Eukaryota</taxon>
        <taxon>Metazoa</taxon>
        <taxon>Ecdysozoa</taxon>
        <taxon>Arthropoda</taxon>
        <taxon>Chelicerata</taxon>
        <taxon>Arachnida</taxon>
        <taxon>Araneae</taxon>
        <taxon>Araneomorphae</taxon>
        <taxon>Entelegynae</taxon>
        <taxon>Araneoidea</taxon>
        <taxon>Araneidae</taxon>
        <taxon>Caerostris</taxon>
    </lineage>
</organism>
<name>A0AAV4N226_9ARAC</name>
<evidence type="ECO:0000313" key="4">
    <source>
        <dbReference type="Proteomes" id="UP001054837"/>
    </source>
</evidence>
<dbReference type="EMBL" id="BPLQ01001083">
    <property type="protein sequence ID" value="GIX78315.1"/>
    <property type="molecule type" value="Genomic_DNA"/>
</dbReference>
<evidence type="ECO:0000313" key="3">
    <source>
        <dbReference type="EMBL" id="GIX78315.1"/>
    </source>
</evidence>
<accession>A0AAV4N226</accession>
<dbReference type="InterPro" id="IPR020003">
    <property type="entry name" value="ATPase_a/bsu_AS"/>
</dbReference>
<proteinExistence type="predicted"/>